<evidence type="ECO:0000259" key="4">
    <source>
        <dbReference type="PROSITE" id="PS50878"/>
    </source>
</evidence>
<dbReference type="Pfam" id="PF00665">
    <property type="entry name" value="rve"/>
    <property type="match status" value="1"/>
</dbReference>
<name>A0A914HTM2_GLORO</name>
<sequence length="1068" mass="121087">MAPFGNNFFVAGKDENLNYSATRCQDQMPLQLAHLLHCDAEGTRLETIMHRLAHLDGLKMAFVNSFEPVNFIINLRDCWPFVINAPFELKTNLMGEPLVCRHIKGNGWLLVRCSIERDGEKWAEWEQEALNWRWQWNLLSIYFHDWDIGERQDKKRLKRRQRKRKCRVSKKSYFFVTGTELAGTELGRDGVGSGRSWRDGVGGTELAGAELAGRNMPRLPSLEVLLLFLLCSFSCGTYNSRSPTRSNNTQSRTHQGNRPTPPSPCRWCNQMHWMSECSKRPPGAKWNRREHVEKHGRVVNNYAKGDNNIQKRGSMSVLSVDGNTDSWSQIRVDRFIQLRCDLRRRYIKLQCYVSPDGVLNLFGLPWIRAFESKVQQPIATTLDFATAPPVLATCSAPTSADELTALLKREFPIAFSPGLGHCNKMKAHLYLQSGAQPVFCRARPVPHGAREAVDAELERLLEIGAIKQIDYSQWAAPIVAVKKKSGAIRVCIDFSTGLNDRLELNRHPLPRPEDIFNAIHRASIFSKIDFKDAYLQVELDERSKHLVGLNTHRGLFQYQRLPFGVKSAPSIFQKLMDELIAGLPGVFVYLDDFVVASANHQDHCSTLRTFFSRLQEWGLRVRLSKCKFMCEQLKFLGHIVSADGIRPDPARSAAIESMPAPTNAQTLRSFLGAINYYSRFVKQMREIRTPLDELLKKDVSWHWGPAQQHAFDTAKQILQSELLLTHYDPDKPITVAADASKDGIGATISHTFKPRVCSTEIPSHAVRPLIHPAHGSQTPNFNFWVKNGDSHLYSLTSSEVGTYFDELRFQNKVHFNQKFRTEPDLSAAAYVFQANIDQLLVVADEIAACTANDETLCQVLQHCRTHWPKEAASSPLSAFFVHRSKLSEVQGCLLFGDRVIIPAELRQRILKALHFTHPGMVRMKSLARQFVYWPRITTDIVRWVRNCPDCAFAAKAPPKVPLRPWPSAGAIYERLHMDFAGPCSGGFKYLVVVDAHSKWPEVIKINATSAPFLITQLTWLFSRYGFPKEIVSDNGPPFKSSELSQFCRSKGIKQTFAPPFHPQSNGQA</sequence>
<evidence type="ECO:0000313" key="6">
    <source>
        <dbReference type="Proteomes" id="UP000887572"/>
    </source>
</evidence>
<dbReference type="Gene3D" id="3.10.10.10">
    <property type="entry name" value="HIV Type 1 Reverse Transcriptase, subunit A, domain 1"/>
    <property type="match status" value="1"/>
</dbReference>
<evidence type="ECO:0000313" key="7">
    <source>
        <dbReference type="WBParaSite" id="Gr19_v10_g3860.t1"/>
    </source>
</evidence>
<dbReference type="PANTHER" id="PTHR37984">
    <property type="entry name" value="PROTEIN CBG26694"/>
    <property type="match status" value="1"/>
</dbReference>
<organism evidence="6 7">
    <name type="scientific">Globodera rostochiensis</name>
    <name type="common">Golden nematode worm</name>
    <name type="synonym">Heterodera rostochiensis</name>
    <dbReference type="NCBI Taxonomy" id="31243"/>
    <lineage>
        <taxon>Eukaryota</taxon>
        <taxon>Metazoa</taxon>
        <taxon>Ecdysozoa</taxon>
        <taxon>Nematoda</taxon>
        <taxon>Chromadorea</taxon>
        <taxon>Rhabditida</taxon>
        <taxon>Tylenchina</taxon>
        <taxon>Tylenchomorpha</taxon>
        <taxon>Tylenchoidea</taxon>
        <taxon>Heteroderidae</taxon>
        <taxon>Heteroderinae</taxon>
        <taxon>Globodera</taxon>
    </lineage>
</organism>
<dbReference type="PROSITE" id="PS50994">
    <property type="entry name" value="INTEGRASE"/>
    <property type="match status" value="1"/>
</dbReference>
<dbReference type="Pfam" id="PF17921">
    <property type="entry name" value="Integrase_H2C2"/>
    <property type="match status" value="1"/>
</dbReference>
<feature type="domain" description="Reverse transcriptase" evidence="4">
    <location>
        <begin position="462"/>
        <end position="640"/>
    </location>
</feature>
<dbReference type="Proteomes" id="UP000887572">
    <property type="component" value="Unplaced"/>
</dbReference>
<feature type="compositionally biased region" description="Polar residues" evidence="3">
    <location>
        <begin position="239"/>
        <end position="258"/>
    </location>
</feature>
<feature type="domain" description="Integrase catalytic" evidence="5">
    <location>
        <begin position="960"/>
        <end position="1068"/>
    </location>
</feature>
<dbReference type="GO" id="GO:0042575">
    <property type="term" value="C:DNA polymerase complex"/>
    <property type="evidence" value="ECO:0007669"/>
    <property type="project" value="UniProtKB-ARBA"/>
</dbReference>
<dbReference type="InterPro" id="IPR041588">
    <property type="entry name" value="Integrase_H2C2"/>
</dbReference>
<dbReference type="Gene3D" id="3.30.70.270">
    <property type="match status" value="2"/>
</dbReference>
<dbReference type="PROSITE" id="PS50878">
    <property type="entry name" value="RT_POL"/>
    <property type="match status" value="1"/>
</dbReference>
<proteinExistence type="predicted"/>
<dbReference type="FunFam" id="3.30.70.270:FF:000020">
    <property type="entry name" value="Transposon Tf2-6 polyprotein-like Protein"/>
    <property type="match status" value="1"/>
</dbReference>
<evidence type="ECO:0000256" key="2">
    <source>
        <dbReference type="ARBA" id="ARBA00023268"/>
    </source>
</evidence>
<dbReference type="InterPro" id="IPR050951">
    <property type="entry name" value="Retrovirus_Pol_polyprotein"/>
</dbReference>
<dbReference type="InterPro" id="IPR012337">
    <property type="entry name" value="RNaseH-like_sf"/>
</dbReference>
<dbReference type="InterPro" id="IPR036397">
    <property type="entry name" value="RNaseH_sf"/>
</dbReference>
<protein>
    <recommendedName>
        <fullName evidence="1">RNA-directed DNA polymerase</fullName>
        <ecNumber evidence="1">2.7.7.49</ecNumber>
    </recommendedName>
</protein>
<feature type="region of interest" description="Disordered" evidence="3">
    <location>
        <begin position="239"/>
        <end position="262"/>
    </location>
</feature>
<dbReference type="PANTHER" id="PTHR37984:SF5">
    <property type="entry name" value="PROTEIN NYNRIN-LIKE"/>
    <property type="match status" value="1"/>
</dbReference>
<dbReference type="AlphaFoldDB" id="A0A914HTM2"/>
<reference evidence="7" key="1">
    <citation type="submission" date="2022-11" db="UniProtKB">
        <authorList>
            <consortium name="WormBaseParasite"/>
        </authorList>
    </citation>
    <scope>IDENTIFICATION</scope>
</reference>
<dbReference type="FunFam" id="1.10.340.70:FF:000003">
    <property type="entry name" value="Protein CBG25708"/>
    <property type="match status" value="1"/>
</dbReference>
<dbReference type="Pfam" id="PF00078">
    <property type="entry name" value="RVT_1"/>
    <property type="match status" value="1"/>
</dbReference>
<dbReference type="GO" id="GO:0003676">
    <property type="term" value="F:nucleic acid binding"/>
    <property type="evidence" value="ECO:0007669"/>
    <property type="project" value="InterPro"/>
</dbReference>
<dbReference type="GO" id="GO:0015074">
    <property type="term" value="P:DNA integration"/>
    <property type="evidence" value="ECO:0007669"/>
    <property type="project" value="InterPro"/>
</dbReference>
<evidence type="ECO:0000256" key="3">
    <source>
        <dbReference type="SAM" id="MobiDB-lite"/>
    </source>
</evidence>
<dbReference type="CDD" id="cd01647">
    <property type="entry name" value="RT_LTR"/>
    <property type="match status" value="1"/>
</dbReference>
<dbReference type="Pfam" id="PF17919">
    <property type="entry name" value="RT_RNaseH_2"/>
    <property type="match status" value="1"/>
</dbReference>
<dbReference type="InterPro" id="IPR000477">
    <property type="entry name" value="RT_dom"/>
</dbReference>
<dbReference type="EC" id="2.7.7.49" evidence="1"/>
<dbReference type="SUPFAM" id="SSF53098">
    <property type="entry name" value="Ribonuclease H-like"/>
    <property type="match status" value="1"/>
</dbReference>
<dbReference type="InterPro" id="IPR043128">
    <property type="entry name" value="Rev_trsase/Diguanyl_cyclase"/>
</dbReference>
<keyword evidence="6" id="KW-1185">Reference proteome</keyword>
<dbReference type="GO" id="GO:0003964">
    <property type="term" value="F:RNA-directed DNA polymerase activity"/>
    <property type="evidence" value="ECO:0007669"/>
    <property type="project" value="UniProtKB-EC"/>
</dbReference>
<dbReference type="Gene3D" id="3.30.420.10">
    <property type="entry name" value="Ribonuclease H-like superfamily/Ribonuclease H"/>
    <property type="match status" value="1"/>
</dbReference>
<keyword evidence="2" id="KW-0511">Multifunctional enzyme</keyword>
<evidence type="ECO:0000256" key="1">
    <source>
        <dbReference type="ARBA" id="ARBA00012493"/>
    </source>
</evidence>
<dbReference type="Gene3D" id="1.10.340.70">
    <property type="match status" value="1"/>
</dbReference>
<dbReference type="InterPro" id="IPR041577">
    <property type="entry name" value="RT_RNaseH_2"/>
</dbReference>
<dbReference type="InterPro" id="IPR001584">
    <property type="entry name" value="Integrase_cat-core"/>
</dbReference>
<dbReference type="InterPro" id="IPR043502">
    <property type="entry name" value="DNA/RNA_pol_sf"/>
</dbReference>
<evidence type="ECO:0000259" key="5">
    <source>
        <dbReference type="PROSITE" id="PS50994"/>
    </source>
</evidence>
<dbReference type="WBParaSite" id="Gr19_v10_g3860.t1">
    <property type="protein sequence ID" value="Gr19_v10_g3860.t1"/>
    <property type="gene ID" value="Gr19_v10_g3860"/>
</dbReference>
<accession>A0A914HTM2</accession>
<dbReference type="SUPFAM" id="SSF56672">
    <property type="entry name" value="DNA/RNA polymerases"/>
    <property type="match status" value="1"/>
</dbReference>